<proteinExistence type="predicted"/>
<dbReference type="InterPro" id="IPR042531">
    <property type="entry name" value="PLC-beta_C_sf"/>
</dbReference>
<dbReference type="SMART" id="SM00149">
    <property type="entry name" value="PLCYc"/>
    <property type="match status" value="1"/>
</dbReference>
<feature type="domain" description="C2" evidence="11">
    <location>
        <begin position="753"/>
        <end position="878"/>
    </location>
</feature>
<reference evidence="13 14" key="1">
    <citation type="submission" date="2024-03" db="EMBL/GenBank/DDBJ databases">
        <title>The genome assembly and annotation of the cricket Gryllus longicercus Weissman &amp; Gray.</title>
        <authorList>
            <person name="Szrajer S."/>
            <person name="Gray D."/>
            <person name="Ylla G."/>
        </authorList>
    </citation>
    <scope>NUCLEOTIDE SEQUENCE [LARGE SCALE GENOMIC DNA]</scope>
    <source>
        <strain evidence="13">DAG 2021-001</strain>
        <tissue evidence="13">Whole body minus gut</tissue>
    </source>
</reference>
<feature type="binding site" evidence="7">
    <location>
        <position position="433"/>
    </location>
    <ligand>
        <name>Ca(2+)</name>
        <dbReference type="ChEBI" id="CHEBI:29108"/>
    </ligand>
</feature>
<dbReference type="InterPro" id="IPR000008">
    <property type="entry name" value="C2_dom"/>
</dbReference>
<organism evidence="13 14">
    <name type="scientific">Gryllus longicercus</name>
    <dbReference type="NCBI Taxonomy" id="2509291"/>
    <lineage>
        <taxon>Eukaryota</taxon>
        <taxon>Metazoa</taxon>
        <taxon>Ecdysozoa</taxon>
        <taxon>Arthropoda</taxon>
        <taxon>Hexapoda</taxon>
        <taxon>Insecta</taxon>
        <taxon>Pterygota</taxon>
        <taxon>Neoptera</taxon>
        <taxon>Polyneoptera</taxon>
        <taxon>Orthoptera</taxon>
        <taxon>Ensifera</taxon>
        <taxon>Gryllidea</taxon>
        <taxon>Grylloidea</taxon>
        <taxon>Gryllidae</taxon>
        <taxon>Gryllinae</taxon>
        <taxon>Gryllus</taxon>
    </lineage>
</organism>
<feature type="active site" evidence="6">
    <location>
        <position position="399"/>
    </location>
</feature>
<dbReference type="FunFam" id="2.60.40.150:FF:000008">
    <property type="entry name" value="1-phosphatidylinositol 4,5-bisphosphate phosphodiesterase"/>
    <property type="match status" value="1"/>
</dbReference>
<dbReference type="PRINTS" id="PR00390">
    <property type="entry name" value="PHPHLIPASEC"/>
</dbReference>
<feature type="compositionally biased region" description="Basic residues" evidence="10">
    <location>
        <begin position="1127"/>
        <end position="1137"/>
    </location>
</feature>
<accession>A0AAN9W255</accession>
<dbReference type="InterPro" id="IPR001711">
    <property type="entry name" value="PLipase_C_Pinositol-sp_Y"/>
</dbReference>
<dbReference type="InterPro" id="IPR035892">
    <property type="entry name" value="C2_domain_sf"/>
</dbReference>
<dbReference type="CDD" id="cd13361">
    <property type="entry name" value="PH_PLC_beta"/>
    <property type="match status" value="1"/>
</dbReference>
<dbReference type="SUPFAM" id="SSF50729">
    <property type="entry name" value="PH domain-like"/>
    <property type="match status" value="1"/>
</dbReference>
<dbReference type="Gene3D" id="3.20.20.190">
    <property type="entry name" value="Phosphatidylinositol (PI) phosphodiesterase"/>
    <property type="match status" value="1"/>
</dbReference>
<dbReference type="CDD" id="cd08591">
    <property type="entry name" value="PI-PLCc_beta"/>
    <property type="match status" value="1"/>
</dbReference>
<evidence type="ECO:0000259" key="11">
    <source>
        <dbReference type="PROSITE" id="PS50004"/>
    </source>
</evidence>
<name>A0AAN9W255_9ORTH</name>
<dbReference type="Pfam" id="PF17787">
    <property type="entry name" value="PH_14"/>
    <property type="match status" value="1"/>
</dbReference>
<evidence type="ECO:0000256" key="1">
    <source>
        <dbReference type="ARBA" id="ARBA00022801"/>
    </source>
</evidence>
<keyword evidence="7" id="KW-0106">Calcium</keyword>
<dbReference type="InterPro" id="IPR000909">
    <property type="entry name" value="PLipase_C_PInositol-sp_X_dom"/>
</dbReference>
<evidence type="ECO:0000313" key="14">
    <source>
        <dbReference type="Proteomes" id="UP001378592"/>
    </source>
</evidence>
<dbReference type="InterPro" id="IPR037862">
    <property type="entry name" value="PLC-beta_PH"/>
</dbReference>
<evidence type="ECO:0000256" key="5">
    <source>
        <dbReference type="PIRNR" id="PIRNR000956"/>
    </source>
</evidence>
<evidence type="ECO:0000259" key="12">
    <source>
        <dbReference type="PROSITE" id="PS50008"/>
    </source>
</evidence>
<evidence type="ECO:0000313" key="13">
    <source>
        <dbReference type="EMBL" id="KAK7870902.1"/>
    </source>
</evidence>
<dbReference type="Gene3D" id="2.30.29.240">
    <property type="match status" value="1"/>
</dbReference>
<feature type="coiled-coil region" evidence="9">
    <location>
        <begin position="1149"/>
        <end position="1176"/>
    </location>
</feature>
<gene>
    <name evidence="13" type="ORF">R5R35_005490</name>
</gene>
<dbReference type="Pfam" id="PF22631">
    <property type="entry name" value="PLCB1-4-like_EFh"/>
    <property type="match status" value="1"/>
</dbReference>
<dbReference type="GO" id="GO:0048015">
    <property type="term" value="P:phosphatidylinositol-mediated signaling"/>
    <property type="evidence" value="ECO:0007669"/>
    <property type="project" value="TreeGrafter"/>
</dbReference>
<keyword evidence="9" id="KW-0175">Coiled coil</keyword>
<dbReference type="Pfam" id="PF09279">
    <property type="entry name" value="EF-hand_like"/>
    <property type="match status" value="1"/>
</dbReference>
<feature type="coiled-coil region" evidence="9">
    <location>
        <begin position="1062"/>
        <end position="1098"/>
    </location>
</feature>
<feature type="binding site" evidence="7">
    <location>
        <position position="386"/>
    </location>
    <ligand>
        <name>Ca(2+)</name>
        <dbReference type="ChEBI" id="CHEBI:29108"/>
    </ligand>
</feature>
<dbReference type="Pfam" id="PF00388">
    <property type="entry name" value="PI-PLC-X"/>
    <property type="match status" value="1"/>
</dbReference>
<sequence>MSEAEAEGEGPWWRRRVPAALAQGCAGDRWREERGEAALEAGGVLRVDPRGFFLVWRAPDRNAEVVDLCSVSDVYFGGLPKDPKLVGQLARHGEDVAEKTLTVVTGADFVNLTHHNYVFPSAELAQVWLEGLRKITHNHKMGHLSVQTNLLKQWTFVRLSVNARGKVPLQLVVELLAQAPARSERPSDAGLRSERQETLSQALADAGLDRSQVKSVEPEALTFEIFEALYRAACPRPDIDDLYTKICGDDAAAAAGAGAGAGLSAEKFRAFLNERQRDQRLNEILRPLYSAKHTADLIRALEPSASARANGRMTRDGFFRYLTSDEATPVALDRLDVYMDMTQPLAHYFINSSHNTYLVGRQFAGSSSVEMYRQVLLSGCRCVELDTWDGSNGEPIVTHGHAMCSDILLRDVLYAIADTAFVASEWPVVLSIENHCTRPQQQRIAQLMEEALGPLLLREPLPEFPLKAGVELPSPWALRRKVLVKNKRLKPDEERAQLELFRQGQLVIEDDDDDQDDPQVPGECAGLGNADSPKSAFEGDEGVRPASPVALPPCDAPRATPSAPEEPPRPQEQEGAEEGSAARPPTALSLQLSSSSSTSAPSGAKGSFAATPEEDDAPLPYVHVTSTSKVHPWLSSLVNYVEPVKFPGFTAAQQRDMHYHMSSFAETTGQSLVNKFGRELINYNKRQMTRIYPKGVRVDSSNFIPQIFWNGGCQMVSLNFQTPDLPMQLNQGKFEPNGNAGYVLKPDIMRRADRDFDPFTEAPVDGVIAGQCSVQVISGQFLCERPATTYVEVDMYGLPIDTIRREFRTRAVPNNGLNPVYNEEPFLFRLVVLPDLALLRVSAMEEGGRLLGQRVLPLDGLQPGYRHIPLRSEANQPLPLAQLFCYIEIKIYVPAGYEDLTAALLDPRGHRLAREAAAAAAAAAGGGEGAEAEAGDARLKKGEEPWPFVSVEMAPLRALPAFRRLAQRHCTEVRSLRARHHKQLLREGRRQSEEIEKMAARKDPLSLVADSEIRPLVRAQAGAWSELRARHVRAEWELVKRQLAAQEALLLRLQEEAHHRQRKELKRMHDRQKRELTAQQAKASVEAMRALAQEEEEMPAACGSGAALNGTSVEAGGAGAGVGAFGRHSRTDRKRRMRERMRSNTNLFLREMRMLMARQDKTMERLTAQHAQARDALFKEMQRIFELYNNEELEYSLQPKIENYV</sequence>
<dbReference type="Gene3D" id="2.60.40.150">
    <property type="entry name" value="C2 domain"/>
    <property type="match status" value="1"/>
</dbReference>
<dbReference type="GO" id="GO:0004435">
    <property type="term" value="F:phosphatidylinositol-4,5-bisphosphate phospholipase C activity"/>
    <property type="evidence" value="ECO:0007669"/>
    <property type="project" value="UniProtKB-UniRule"/>
</dbReference>
<dbReference type="SMART" id="SM00148">
    <property type="entry name" value="PLCXc"/>
    <property type="match status" value="1"/>
</dbReference>
<feature type="region of interest" description="Disordered" evidence="10">
    <location>
        <begin position="1117"/>
        <end position="1137"/>
    </location>
</feature>
<feature type="compositionally biased region" description="Low complexity" evidence="10">
    <location>
        <begin position="578"/>
        <end position="607"/>
    </location>
</feature>
<evidence type="ECO:0000256" key="3">
    <source>
        <dbReference type="ARBA" id="ARBA00023098"/>
    </source>
</evidence>
<dbReference type="InterPro" id="IPR016280">
    <property type="entry name" value="PLC-beta"/>
</dbReference>
<feature type="binding site" evidence="7">
    <location>
        <position position="384"/>
    </location>
    <ligand>
        <name>Ca(2+)</name>
        <dbReference type="ChEBI" id="CHEBI:29108"/>
    </ligand>
</feature>
<dbReference type="PANTHER" id="PTHR10336:SF36">
    <property type="entry name" value="1-PHOSPHATIDYLINOSITOL 4,5-BISPHOSPHATE PHOSPHODIESTERASE BETA-4"/>
    <property type="match status" value="1"/>
</dbReference>
<dbReference type="SUPFAM" id="SSF51695">
    <property type="entry name" value="PLC-like phosphodiesterases"/>
    <property type="match status" value="1"/>
</dbReference>
<dbReference type="AlphaFoldDB" id="A0AAN9W255"/>
<dbReference type="PROSITE" id="PS50004">
    <property type="entry name" value="C2"/>
    <property type="match status" value="1"/>
</dbReference>
<dbReference type="CDD" id="cd00275">
    <property type="entry name" value="C2_PLC_like"/>
    <property type="match status" value="1"/>
</dbReference>
<evidence type="ECO:0000256" key="10">
    <source>
        <dbReference type="SAM" id="MobiDB-lite"/>
    </source>
</evidence>
<dbReference type="GO" id="GO:0046488">
    <property type="term" value="P:phosphatidylinositol metabolic process"/>
    <property type="evidence" value="ECO:0007669"/>
    <property type="project" value="TreeGrafter"/>
</dbReference>
<dbReference type="InterPro" id="IPR017946">
    <property type="entry name" value="PLC-like_Pdiesterase_TIM-brl"/>
</dbReference>
<dbReference type="PROSITE" id="PS50007">
    <property type="entry name" value="PIPLC_X_DOMAIN"/>
    <property type="match status" value="1"/>
</dbReference>
<dbReference type="PANTHER" id="PTHR10336">
    <property type="entry name" value="PHOSPHOINOSITIDE-SPECIFIC PHOSPHOLIPASE C FAMILY PROTEIN"/>
    <property type="match status" value="1"/>
</dbReference>
<feature type="active site" evidence="6">
    <location>
        <position position="354"/>
    </location>
</feature>
<dbReference type="EMBL" id="JAZDUA010000049">
    <property type="protein sequence ID" value="KAK7870902.1"/>
    <property type="molecule type" value="Genomic_DNA"/>
</dbReference>
<feature type="region of interest" description="Disordered" evidence="10">
    <location>
        <begin position="507"/>
        <end position="612"/>
    </location>
</feature>
<keyword evidence="7" id="KW-0479">Metal-binding</keyword>
<dbReference type="InterPro" id="IPR011992">
    <property type="entry name" value="EF-hand-dom_pair"/>
</dbReference>
<dbReference type="GO" id="GO:0005509">
    <property type="term" value="F:calcium ion binding"/>
    <property type="evidence" value="ECO:0007669"/>
    <property type="project" value="UniProtKB-UniRule"/>
</dbReference>
<protein>
    <recommendedName>
        <fullName evidence="5">1-phosphatidylinositol 4,5-bisphosphate phosphodiesterase</fullName>
        <ecNumber evidence="5">3.1.4.11</ecNumber>
    </recommendedName>
</protein>
<keyword evidence="3 5" id="KW-0443">Lipid metabolism</keyword>
<dbReference type="GO" id="GO:0016042">
    <property type="term" value="P:lipid catabolic process"/>
    <property type="evidence" value="ECO:0007669"/>
    <property type="project" value="UniProtKB-KW"/>
</dbReference>
<dbReference type="SMART" id="SM00239">
    <property type="entry name" value="C2"/>
    <property type="match status" value="1"/>
</dbReference>
<comment type="catalytic activity">
    <reaction evidence="5 8">
        <text>a 1,2-diacyl-sn-glycero-3-phospho-(1D-myo-inositol-4,5-bisphosphate) + H2O = 1D-myo-inositol 1,4,5-trisphosphate + a 1,2-diacyl-sn-glycerol + H(+)</text>
        <dbReference type="Rhea" id="RHEA:33179"/>
        <dbReference type="ChEBI" id="CHEBI:15377"/>
        <dbReference type="ChEBI" id="CHEBI:15378"/>
        <dbReference type="ChEBI" id="CHEBI:17815"/>
        <dbReference type="ChEBI" id="CHEBI:58456"/>
        <dbReference type="ChEBI" id="CHEBI:203600"/>
        <dbReference type="EC" id="3.1.4.11"/>
    </reaction>
</comment>
<keyword evidence="4 5" id="KW-0807">Transducer</keyword>
<dbReference type="InterPro" id="IPR015359">
    <property type="entry name" value="PLC_EF-hand-like"/>
</dbReference>
<evidence type="ECO:0000256" key="8">
    <source>
        <dbReference type="RuleBase" id="RU361133"/>
    </source>
</evidence>
<feature type="domain" description="PI-PLC Y-box" evidence="12">
    <location>
        <begin position="634"/>
        <end position="750"/>
    </location>
</feature>
<dbReference type="InterPro" id="IPR053945">
    <property type="entry name" value="PLCB1-4-like_EFh"/>
</dbReference>
<evidence type="ECO:0000256" key="4">
    <source>
        <dbReference type="ARBA" id="ARBA00023224"/>
    </source>
</evidence>
<keyword evidence="2 5" id="KW-0442">Lipid degradation</keyword>
<dbReference type="SUPFAM" id="SSF69989">
    <property type="entry name" value="C-terminal domain of PLC-beta"/>
    <property type="match status" value="2"/>
</dbReference>
<evidence type="ECO:0000256" key="7">
    <source>
        <dbReference type="PIRSR" id="PIRSR000956-2"/>
    </source>
</evidence>
<dbReference type="InterPro" id="IPR001192">
    <property type="entry name" value="PI-PLC_fam"/>
</dbReference>
<dbReference type="Gene3D" id="1.10.238.10">
    <property type="entry name" value="EF-hand"/>
    <property type="match status" value="1"/>
</dbReference>
<dbReference type="PIRSF" id="PIRSF000956">
    <property type="entry name" value="PLC-beta"/>
    <property type="match status" value="1"/>
</dbReference>
<evidence type="ECO:0000256" key="9">
    <source>
        <dbReference type="SAM" id="Coils"/>
    </source>
</evidence>
<comment type="cofactor">
    <cofactor evidence="7">
        <name>Ca(2+)</name>
        <dbReference type="ChEBI" id="CHEBI:29108"/>
    </cofactor>
    <text evidence="7">Binds 1 Ca(2+) ion per subunit.</text>
</comment>
<comment type="caution">
    <text evidence="13">The sequence shown here is derived from an EMBL/GenBank/DDBJ whole genome shotgun (WGS) entry which is preliminary data.</text>
</comment>
<dbReference type="Gene3D" id="1.20.1230.10">
    <property type="entry name" value="Phospholipase C beta, distal C-terminal domain"/>
    <property type="match status" value="1"/>
</dbReference>
<dbReference type="Pfam" id="PF00387">
    <property type="entry name" value="PI-PLC-Y"/>
    <property type="match status" value="1"/>
</dbReference>
<keyword evidence="1 5" id="KW-0378">Hydrolase</keyword>
<dbReference type="EC" id="3.1.4.11" evidence="5"/>
<dbReference type="GO" id="GO:0051209">
    <property type="term" value="P:release of sequestered calcium ion into cytosol"/>
    <property type="evidence" value="ECO:0007669"/>
    <property type="project" value="TreeGrafter"/>
</dbReference>
<evidence type="ECO:0000256" key="2">
    <source>
        <dbReference type="ARBA" id="ARBA00022963"/>
    </source>
</evidence>
<dbReference type="Proteomes" id="UP001378592">
    <property type="component" value="Unassembled WGS sequence"/>
</dbReference>
<dbReference type="SUPFAM" id="SSF47473">
    <property type="entry name" value="EF-hand"/>
    <property type="match status" value="1"/>
</dbReference>
<dbReference type="SUPFAM" id="SSF49562">
    <property type="entry name" value="C2 domain (Calcium/lipid-binding domain, CaLB)"/>
    <property type="match status" value="1"/>
</dbReference>
<feature type="compositionally biased region" description="Acidic residues" evidence="10">
    <location>
        <begin position="508"/>
        <end position="517"/>
    </location>
</feature>
<keyword evidence="14" id="KW-1185">Reference proteome</keyword>
<dbReference type="PROSITE" id="PS50008">
    <property type="entry name" value="PIPLC_Y_DOMAIN"/>
    <property type="match status" value="1"/>
</dbReference>
<evidence type="ECO:0000256" key="6">
    <source>
        <dbReference type="PIRSR" id="PIRSR000956-1"/>
    </source>
</evidence>
<feature type="binding site" evidence="7">
    <location>
        <position position="355"/>
    </location>
    <ligand>
        <name>Ca(2+)</name>
        <dbReference type="ChEBI" id="CHEBI:29108"/>
    </ligand>
</feature>